<keyword evidence="6" id="KW-1185">Reference proteome</keyword>
<evidence type="ECO:0000256" key="3">
    <source>
        <dbReference type="SAM" id="MobiDB-lite"/>
    </source>
</evidence>
<dbReference type="PROSITE" id="PS51132">
    <property type="entry name" value="OLF"/>
    <property type="match status" value="1"/>
</dbReference>
<dbReference type="Proteomes" id="UP000749559">
    <property type="component" value="Unassembled WGS sequence"/>
</dbReference>
<dbReference type="AlphaFoldDB" id="A0A8J1TM48"/>
<dbReference type="EMBL" id="CAIIXF020000012">
    <property type="protein sequence ID" value="CAH1801863.1"/>
    <property type="molecule type" value="Genomic_DNA"/>
</dbReference>
<dbReference type="InterPro" id="IPR003112">
    <property type="entry name" value="Olfac-like_dom"/>
</dbReference>
<proteinExistence type="predicted"/>
<reference evidence="5" key="1">
    <citation type="submission" date="2022-03" db="EMBL/GenBank/DDBJ databases">
        <authorList>
            <person name="Martin C."/>
        </authorList>
    </citation>
    <scope>NUCLEOTIDE SEQUENCE</scope>
</reference>
<evidence type="ECO:0000256" key="4">
    <source>
        <dbReference type="SAM" id="SignalP"/>
    </source>
</evidence>
<protein>
    <submittedName>
        <fullName evidence="5">Uncharacterized protein</fullName>
    </submittedName>
</protein>
<feature type="compositionally biased region" description="Low complexity" evidence="3">
    <location>
        <begin position="33"/>
        <end position="46"/>
    </location>
</feature>
<feature type="signal peptide" evidence="4">
    <location>
        <begin position="1"/>
        <end position="17"/>
    </location>
</feature>
<accession>A0A8J1TM48</accession>
<evidence type="ECO:0000313" key="6">
    <source>
        <dbReference type="Proteomes" id="UP000749559"/>
    </source>
</evidence>
<keyword evidence="4" id="KW-0732">Signal</keyword>
<evidence type="ECO:0000256" key="1">
    <source>
        <dbReference type="ARBA" id="ARBA00004613"/>
    </source>
</evidence>
<evidence type="ECO:0000313" key="5">
    <source>
        <dbReference type="EMBL" id="CAH1801863.1"/>
    </source>
</evidence>
<dbReference type="Pfam" id="PF02191">
    <property type="entry name" value="OLF"/>
    <property type="match status" value="1"/>
</dbReference>
<name>A0A8J1TM48_OWEFU</name>
<feature type="region of interest" description="Disordered" evidence="3">
    <location>
        <begin position="27"/>
        <end position="88"/>
    </location>
</feature>
<dbReference type="InterPro" id="IPR050605">
    <property type="entry name" value="Olfactomedin-like_domain"/>
</dbReference>
<dbReference type="PANTHER" id="PTHR23192">
    <property type="entry name" value="OLFACTOMEDIN-RELATED"/>
    <property type="match status" value="1"/>
</dbReference>
<dbReference type="PANTHER" id="PTHR23192:SF87">
    <property type="entry name" value="AMASSIN-3"/>
    <property type="match status" value="1"/>
</dbReference>
<keyword evidence="2" id="KW-0964">Secreted</keyword>
<dbReference type="GO" id="GO:0007165">
    <property type="term" value="P:signal transduction"/>
    <property type="evidence" value="ECO:0007669"/>
    <property type="project" value="TreeGrafter"/>
</dbReference>
<dbReference type="OrthoDB" id="8626508at2759"/>
<evidence type="ECO:0000256" key="2">
    <source>
        <dbReference type="ARBA" id="ARBA00022525"/>
    </source>
</evidence>
<feature type="compositionally biased region" description="Low complexity" evidence="3">
    <location>
        <begin position="54"/>
        <end position="73"/>
    </location>
</feature>
<organism evidence="5 6">
    <name type="scientific">Owenia fusiformis</name>
    <name type="common">Polychaete worm</name>
    <dbReference type="NCBI Taxonomy" id="6347"/>
    <lineage>
        <taxon>Eukaryota</taxon>
        <taxon>Metazoa</taxon>
        <taxon>Spiralia</taxon>
        <taxon>Lophotrochozoa</taxon>
        <taxon>Annelida</taxon>
        <taxon>Polychaeta</taxon>
        <taxon>Sedentaria</taxon>
        <taxon>Canalipalpata</taxon>
        <taxon>Sabellida</taxon>
        <taxon>Oweniida</taxon>
        <taxon>Oweniidae</taxon>
        <taxon>Owenia</taxon>
    </lineage>
</organism>
<comment type="caution">
    <text evidence="5">The sequence shown here is derived from an EMBL/GenBank/DDBJ whole genome shotgun (WGS) entry which is preliminary data.</text>
</comment>
<comment type="subcellular location">
    <subcellularLocation>
        <location evidence="1">Secreted</location>
    </subcellularLocation>
</comment>
<dbReference type="GO" id="GO:0005615">
    <property type="term" value="C:extracellular space"/>
    <property type="evidence" value="ECO:0007669"/>
    <property type="project" value="TreeGrafter"/>
</dbReference>
<dbReference type="SMART" id="SM00284">
    <property type="entry name" value="OLF"/>
    <property type="match status" value="1"/>
</dbReference>
<feature type="chain" id="PRO_5043983475" evidence="4">
    <location>
        <begin position="18"/>
        <end position="541"/>
    </location>
</feature>
<sequence length="541" mass="60034">MKFVFLLLGVCVAYMAAEDSVRFKRQMTPPPTTISSTLPTTMTAKPPTTPPIPTTKIATNPAPTTTAKAPTTIGLPTTTPDPEEYSVQASKTDDHCTCSVRGPEITEESICYIERDFQGLLDLEATILSIVAKADGLTASTVGNELVSLETLIEHLELNYLSQSMNINYQALDDIKVKLQQLTFLVENLDVNKTTEALVNQMTADMWIASEEVDGRLELNSVYIHKDLVNQIADLETKAAGCSIGGESIDEIGASYFPGDSRPIGDLDQSFCERNTFTGVGWPMTHTSESGVGWWMKDPIPDSPENRTAIYYVAGHSGALYMYKWNNYHSMWTRASKTSLGRTAKHMYGTNHVLFNGSLYYYSSQKTIERVDYRTWSPKASVSIPEVEAVPNYNRGGVTYVDINVDEYGLYIAYVQKGTSYIQIKQLNPVDLTDIRHWGTHVSKSSISNLYFVCGVMYTMDSWNTPIPSGSQYAFDTRADNGRGASFTTNIAIPAMYKDMVELSYEPNNRMLFAMDSSHLMTYTLMFEPKAVSNATTTPAP</sequence>
<dbReference type="SUPFAM" id="SSF101898">
    <property type="entry name" value="NHL repeat"/>
    <property type="match status" value="1"/>
</dbReference>
<gene>
    <name evidence="5" type="ORF">OFUS_LOCUS25601</name>
</gene>